<dbReference type="Proteomes" id="UP000299102">
    <property type="component" value="Unassembled WGS sequence"/>
</dbReference>
<evidence type="ECO:0000313" key="2">
    <source>
        <dbReference type="EMBL" id="GBP44999.1"/>
    </source>
</evidence>
<dbReference type="AlphaFoldDB" id="A0A4C1W3C4"/>
<accession>A0A4C1W3C4</accession>
<organism evidence="2 3">
    <name type="scientific">Eumeta variegata</name>
    <name type="common">Bagworm moth</name>
    <name type="synonym">Eumeta japonica</name>
    <dbReference type="NCBI Taxonomy" id="151549"/>
    <lineage>
        <taxon>Eukaryota</taxon>
        <taxon>Metazoa</taxon>
        <taxon>Ecdysozoa</taxon>
        <taxon>Arthropoda</taxon>
        <taxon>Hexapoda</taxon>
        <taxon>Insecta</taxon>
        <taxon>Pterygota</taxon>
        <taxon>Neoptera</taxon>
        <taxon>Endopterygota</taxon>
        <taxon>Lepidoptera</taxon>
        <taxon>Glossata</taxon>
        <taxon>Ditrysia</taxon>
        <taxon>Tineoidea</taxon>
        <taxon>Psychidae</taxon>
        <taxon>Oiketicinae</taxon>
        <taxon>Eumeta</taxon>
    </lineage>
</organism>
<dbReference type="EMBL" id="BGZK01000462">
    <property type="protein sequence ID" value="GBP44999.1"/>
    <property type="molecule type" value="Genomic_DNA"/>
</dbReference>
<comment type="caution">
    <text evidence="2">The sequence shown here is derived from an EMBL/GenBank/DDBJ whole genome shotgun (WGS) entry which is preliminary data.</text>
</comment>
<sequence length="148" mass="16317">MQHNNGPVRLKKYPTLTEYGREITASAVAYRLVSESSCGPFPSLSLRHPESPSIRYHIPSQEPRTLSAPATPAAPVFFRDQKLASKSFTIDAFVRGARSGHSKLLKRPSVTRTTPLIGLKQRVKSARAPPPPAHAPSLSRRPSAHLRY</sequence>
<feature type="region of interest" description="Disordered" evidence="1">
    <location>
        <begin position="122"/>
        <end position="148"/>
    </location>
</feature>
<evidence type="ECO:0000313" key="3">
    <source>
        <dbReference type="Proteomes" id="UP000299102"/>
    </source>
</evidence>
<evidence type="ECO:0000256" key="1">
    <source>
        <dbReference type="SAM" id="MobiDB-lite"/>
    </source>
</evidence>
<reference evidence="2 3" key="1">
    <citation type="journal article" date="2019" name="Commun. Biol.">
        <title>The bagworm genome reveals a unique fibroin gene that provides high tensile strength.</title>
        <authorList>
            <person name="Kono N."/>
            <person name="Nakamura H."/>
            <person name="Ohtoshi R."/>
            <person name="Tomita M."/>
            <person name="Numata K."/>
            <person name="Arakawa K."/>
        </authorList>
    </citation>
    <scope>NUCLEOTIDE SEQUENCE [LARGE SCALE GENOMIC DNA]</scope>
</reference>
<protein>
    <submittedName>
        <fullName evidence="2">Uncharacterized protein</fullName>
    </submittedName>
</protein>
<proteinExistence type="predicted"/>
<keyword evidence="3" id="KW-1185">Reference proteome</keyword>
<name>A0A4C1W3C4_EUMVA</name>
<gene>
    <name evidence="2" type="ORF">EVAR_33427_1</name>
</gene>